<proteinExistence type="predicted"/>
<sequence length="10" mass="1263">MNIRRFAKNN</sequence>
<name>A0A2P2PD78_RHIMU</name>
<reference evidence="1" key="1">
    <citation type="submission" date="2018-02" db="EMBL/GenBank/DDBJ databases">
        <title>Rhizophora mucronata_Transcriptome.</title>
        <authorList>
            <person name="Meera S.P."/>
            <person name="Sreeshan A."/>
            <person name="Augustine A."/>
        </authorList>
    </citation>
    <scope>NUCLEOTIDE SEQUENCE</scope>
    <source>
        <tissue evidence="1">Leaf</tissue>
    </source>
</reference>
<accession>A0A2P2PD78</accession>
<dbReference type="EMBL" id="GGEC01072198">
    <property type="protein sequence ID" value="MBX52682.1"/>
    <property type="molecule type" value="Transcribed_RNA"/>
</dbReference>
<protein>
    <submittedName>
        <fullName evidence="1">Uncharacterized protein</fullName>
    </submittedName>
</protein>
<organism evidence="1">
    <name type="scientific">Rhizophora mucronata</name>
    <name type="common">Asiatic mangrove</name>
    <dbReference type="NCBI Taxonomy" id="61149"/>
    <lineage>
        <taxon>Eukaryota</taxon>
        <taxon>Viridiplantae</taxon>
        <taxon>Streptophyta</taxon>
        <taxon>Embryophyta</taxon>
        <taxon>Tracheophyta</taxon>
        <taxon>Spermatophyta</taxon>
        <taxon>Magnoliopsida</taxon>
        <taxon>eudicotyledons</taxon>
        <taxon>Gunneridae</taxon>
        <taxon>Pentapetalae</taxon>
        <taxon>rosids</taxon>
        <taxon>fabids</taxon>
        <taxon>Malpighiales</taxon>
        <taxon>Rhizophoraceae</taxon>
        <taxon>Rhizophora</taxon>
    </lineage>
</organism>
<evidence type="ECO:0000313" key="1">
    <source>
        <dbReference type="EMBL" id="MBX52682.1"/>
    </source>
</evidence>